<evidence type="ECO:0000313" key="6">
    <source>
        <dbReference type="EMBL" id="SEI77394.1"/>
    </source>
</evidence>
<feature type="domain" description="HTH tetR-type" evidence="5">
    <location>
        <begin position="2"/>
        <end position="62"/>
    </location>
</feature>
<organism evidence="6 7">
    <name type="scientific">Bhargavaea ginsengi</name>
    <dbReference type="NCBI Taxonomy" id="426757"/>
    <lineage>
        <taxon>Bacteria</taxon>
        <taxon>Bacillati</taxon>
        <taxon>Bacillota</taxon>
        <taxon>Bacilli</taxon>
        <taxon>Bacillales</taxon>
        <taxon>Caryophanaceae</taxon>
        <taxon>Bhargavaea</taxon>
    </lineage>
</organism>
<reference evidence="7" key="1">
    <citation type="submission" date="2016-10" db="EMBL/GenBank/DDBJ databases">
        <authorList>
            <person name="Varghese N."/>
            <person name="Submissions S."/>
        </authorList>
    </citation>
    <scope>NUCLEOTIDE SEQUENCE [LARGE SCALE GENOMIC DNA]</scope>
    <source>
        <strain evidence="7">CGMCC 1.6763</strain>
    </source>
</reference>
<feature type="DNA-binding region" description="H-T-H motif" evidence="4">
    <location>
        <begin position="25"/>
        <end position="44"/>
    </location>
</feature>
<dbReference type="SUPFAM" id="SSF46689">
    <property type="entry name" value="Homeodomain-like"/>
    <property type="match status" value="1"/>
</dbReference>
<dbReference type="InterPro" id="IPR009057">
    <property type="entry name" value="Homeodomain-like_sf"/>
</dbReference>
<evidence type="ECO:0000256" key="2">
    <source>
        <dbReference type="ARBA" id="ARBA00023125"/>
    </source>
</evidence>
<dbReference type="Pfam" id="PF00440">
    <property type="entry name" value="TetR_N"/>
    <property type="match status" value="1"/>
</dbReference>
<keyword evidence="3" id="KW-0804">Transcription</keyword>
<evidence type="ECO:0000313" key="7">
    <source>
        <dbReference type="Proteomes" id="UP000199200"/>
    </source>
</evidence>
<dbReference type="PRINTS" id="PR00455">
    <property type="entry name" value="HTHTETR"/>
</dbReference>
<name>A0A1H6TGU7_9BACL</name>
<dbReference type="RefSeq" id="WP_177168228.1">
    <property type="nucleotide sequence ID" value="NZ_FNZF01000001.1"/>
</dbReference>
<dbReference type="PROSITE" id="PS50977">
    <property type="entry name" value="HTH_TETR_2"/>
    <property type="match status" value="1"/>
</dbReference>
<dbReference type="PANTHER" id="PTHR43479:SF22">
    <property type="entry name" value="TRANSCRIPTIONAL REGULATOR, TETR FAMILY"/>
    <property type="match status" value="1"/>
</dbReference>
<gene>
    <name evidence="6" type="ORF">SAMN04488127_0430</name>
</gene>
<sequence length="297" mass="33937">MNERKRHVLDAARRLFLDNGFADTSIQNILDEAGISKGTFYNYFSSKNECLISIIEESRETSTILRDELAADRRDGPELLIDQLLVRLRMNREQQLIRLYEAILHSGDAELRKFMKTVHLAELAWLERRLTEVFGEWAEPYSADAALMHFGMLGQYLQFAPDVTSSDELTKRIRFVIRRTEALLRDMAEHREHLLEADQFNERAGAPPLPSASQTAREIRRLAAYLSPADREAGREYADFLSAELEAERPRTSLVRTIAGPFRKLFDGTPLEPEVRTVMSAVWQLLGTADGKPGKED</sequence>
<keyword evidence="1" id="KW-0805">Transcription regulation</keyword>
<dbReference type="Proteomes" id="UP000199200">
    <property type="component" value="Unassembled WGS sequence"/>
</dbReference>
<evidence type="ECO:0000256" key="1">
    <source>
        <dbReference type="ARBA" id="ARBA00023015"/>
    </source>
</evidence>
<keyword evidence="2 4" id="KW-0238">DNA-binding</keyword>
<dbReference type="EMBL" id="FNZF01000001">
    <property type="protein sequence ID" value="SEI77394.1"/>
    <property type="molecule type" value="Genomic_DNA"/>
</dbReference>
<protein>
    <submittedName>
        <fullName evidence="6">Transcriptional regulator, TetR family</fullName>
    </submittedName>
</protein>
<dbReference type="Gene3D" id="1.10.357.10">
    <property type="entry name" value="Tetracycline Repressor, domain 2"/>
    <property type="match status" value="1"/>
</dbReference>
<dbReference type="GO" id="GO:0045892">
    <property type="term" value="P:negative regulation of DNA-templated transcription"/>
    <property type="evidence" value="ECO:0007669"/>
    <property type="project" value="UniProtKB-ARBA"/>
</dbReference>
<accession>A0A1H6TGU7</accession>
<dbReference type="FunFam" id="1.10.10.60:FF:000141">
    <property type="entry name" value="TetR family transcriptional regulator"/>
    <property type="match status" value="1"/>
</dbReference>
<dbReference type="STRING" id="426757.SAMN04488127_0430"/>
<dbReference type="PANTHER" id="PTHR43479">
    <property type="entry name" value="ACREF/ENVCD OPERON REPRESSOR-RELATED"/>
    <property type="match status" value="1"/>
</dbReference>
<dbReference type="InterPro" id="IPR050624">
    <property type="entry name" value="HTH-type_Tx_Regulator"/>
</dbReference>
<dbReference type="AlphaFoldDB" id="A0A1H6TGU7"/>
<dbReference type="InterPro" id="IPR001647">
    <property type="entry name" value="HTH_TetR"/>
</dbReference>
<proteinExistence type="predicted"/>
<dbReference type="InterPro" id="IPR023772">
    <property type="entry name" value="DNA-bd_HTH_TetR-type_CS"/>
</dbReference>
<evidence type="ECO:0000259" key="5">
    <source>
        <dbReference type="PROSITE" id="PS50977"/>
    </source>
</evidence>
<dbReference type="GO" id="GO:0003677">
    <property type="term" value="F:DNA binding"/>
    <property type="evidence" value="ECO:0007669"/>
    <property type="project" value="UniProtKB-UniRule"/>
</dbReference>
<evidence type="ECO:0000256" key="3">
    <source>
        <dbReference type="ARBA" id="ARBA00023163"/>
    </source>
</evidence>
<dbReference type="PROSITE" id="PS01081">
    <property type="entry name" value="HTH_TETR_1"/>
    <property type="match status" value="1"/>
</dbReference>
<evidence type="ECO:0000256" key="4">
    <source>
        <dbReference type="PROSITE-ProRule" id="PRU00335"/>
    </source>
</evidence>
<keyword evidence="7" id="KW-1185">Reference proteome</keyword>